<dbReference type="AlphaFoldDB" id="A0A699KLC6"/>
<organism evidence="1">
    <name type="scientific">Tanacetum cinerariifolium</name>
    <name type="common">Dalmatian daisy</name>
    <name type="synonym">Chrysanthemum cinerariifolium</name>
    <dbReference type="NCBI Taxonomy" id="118510"/>
    <lineage>
        <taxon>Eukaryota</taxon>
        <taxon>Viridiplantae</taxon>
        <taxon>Streptophyta</taxon>
        <taxon>Embryophyta</taxon>
        <taxon>Tracheophyta</taxon>
        <taxon>Spermatophyta</taxon>
        <taxon>Magnoliopsida</taxon>
        <taxon>eudicotyledons</taxon>
        <taxon>Gunneridae</taxon>
        <taxon>Pentapetalae</taxon>
        <taxon>asterids</taxon>
        <taxon>campanulids</taxon>
        <taxon>Asterales</taxon>
        <taxon>Asteraceae</taxon>
        <taxon>Asteroideae</taxon>
        <taxon>Anthemideae</taxon>
        <taxon>Anthemidinae</taxon>
        <taxon>Tanacetum</taxon>
    </lineage>
</organism>
<accession>A0A699KLC6</accession>
<evidence type="ECO:0000313" key="1">
    <source>
        <dbReference type="EMBL" id="GFA94454.1"/>
    </source>
</evidence>
<sequence>MLDQRITTPFQSKWLPKLLGFNYEIEYKKGKDNVVVDALSRVERPAELFSLLTSVVSNELMDSVINTWTSNESLQKTVARLLNKTLTITKYDWVNGQLLRKVNG</sequence>
<reference evidence="1" key="1">
    <citation type="journal article" date="2019" name="Sci. Rep.">
        <title>Draft genome of Tanacetum cinerariifolium, the natural source of mosquito coil.</title>
        <authorList>
            <person name="Yamashiro T."/>
            <person name="Shiraishi A."/>
            <person name="Satake H."/>
            <person name="Nakayama K."/>
        </authorList>
    </citation>
    <scope>NUCLEOTIDE SEQUENCE</scope>
</reference>
<comment type="caution">
    <text evidence="1">The sequence shown here is derived from an EMBL/GenBank/DDBJ whole genome shotgun (WGS) entry which is preliminary data.</text>
</comment>
<protein>
    <submittedName>
        <fullName evidence="1">Ty3/gypsy retrotransposon protein</fullName>
    </submittedName>
</protein>
<gene>
    <name evidence="1" type="ORF">Tci_666426</name>
</gene>
<proteinExistence type="predicted"/>
<name>A0A699KLC6_TANCI</name>
<dbReference type="EMBL" id="BKCJ010519232">
    <property type="protein sequence ID" value="GFA94454.1"/>
    <property type="molecule type" value="Genomic_DNA"/>
</dbReference>